<dbReference type="OrthoDB" id="6399635at2"/>
<keyword evidence="4" id="KW-0676">Redox-active center</keyword>
<dbReference type="EMBL" id="FNGV01000008">
    <property type="protein sequence ID" value="SDM39645.1"/>
    <property type="molecule type" value="Genomic_DNA"/>
</dbReference>
<dbReference type="AlphaFoldDB" id="A0A1G9SXR0"/>
<dbReference type="GO" id="GO:0016853">
    <property type="term" value="F:isomerase activity"/>
    <property type="evidence" value="ECO:0007669"/>
    <property type="project" value="UniProtKB-KW"/>
</dbReference>
<evidence type="ECO:0000256" key="1">
    <source>
        <dbReference type="ARBA" id="ARBA00004196"/>
    </source>
</evidence>
<gene>
    <name evidence="7" type="ORF">SAMN04488514_108125</name>
</gene>
<comment type="subcellular location">
    <subcellularLocation>
        <location evidence="1">Cell envelope</location>
    </subcellularLocation>
</comment>
<dbReference type="PANTHER" id="PTHR42852:SF6">
    <property type="entry name" value="THIOL:DISULFIDE INTERCHANGE PROTEIN DSBE"/>
    <property type="match status" value="1"/>
</dbReference>
<evidence type="ECO:0000256" key="5">
    <source>
        <dbReference type="SAM" id="SignalP"/>
    </source>
</evidence>
<dbReference type="Gene3D" id="3.40.30.10">
    <property type="entry name" value="Glutaredoxin"/>
    <property type="match status" value="1"/>
</dbReference>
<dbReference type="SUPFAM" id="SSF52833">
    <property type="entry name" value="Thioredoxin-like"/>
    <property type="match status" value="1"/>
</dbReference>
<sequence length="440" mass="50561">MRNTFFAFLFLTTFFASAQHTISGTFTPAKDYTWLLAYRLTPIGEAYVADTAIDKGKFTLKIPENSRTGTYRLVYAVPKEEFFIDIIYNGKEDVQLDFNADQGVRFTESKENILFASYFNEINKIELQIVNFYSQEKTDVPEFEAILKKMAATQQLFESRTEGLLCNHFIKANRPYIPERYVSVFEYVRLKKDYYFKHLDINSSILQASGFLTEKLTNYVFTAVPLEEMTPTQMEKAMEDNARTLDEHLSEVSNSYKFHVFHSLWNQATANNLNLLSDYIYSSYLKPFASTTEQQQVVTEIDVNKRLRIGAIAPEITWKEGNFDKKLSDLSGAENYVLIFWSSTCSHCLKELPQLHKALSREPNVKVVAVGLEDDDSTWKTESAKLGNFEHAISLGKWESEYAKTYAIGHTPTYFILDNAKKIVAKPESDRDVISFLEGN</sequence>
<evidence type="ECO:0000256" key="3">
    <source>
        <dbReference type="ARBA" id="ARBA00023157"/>
    </source>
</evidence>
<proteinExistence type="predicted"/>
<dbReference type="PANTHER" id="PTHR42852">
    <property type="entry name" value="THIOL:DISULFIDE INTERCHANGE PROTEIN DSBE"/>
    <property type="match status" value="1"/>
</dbReference>
<dbReference type="RefSeq" id="WP_089891547.1">
    <property type="nucleotide sequence ID" value="NZ_FNGV01000008.1"/>
</dbReference>
<dbReference type="InterPro" id="IPR050553">
    <property type="entry name" value="Thioredoxin_ResA/DsbE_sf"/>
</dbReference>
<keyword evidence="5" id="KW-0732">Signal</keyword>
<keyword evidence="7" id="KW-0413">Isomerase</keyword>
<keyword evidence="3" id="KW-1015">Disulfide bond</keyword>
<reference evidence="7 8" key="1">
    <citation type="submission" date="2016-10" db="EMBL/GenBank/DDBJ databases">
        <authorList>
            <person name="de Groot N.N."/>
        </authorList>
    </citation>
    <scope>NUCLEOTIDE SEQUENCE [LARGE SCALE GENOMIC DNA]</scope>
    <source>
        <strain evidence="7 8">DSM 19886</strain>
    </source>
</reference>
<protein>
    <submittedName>
        <fullName evidence="7">Thiol-disulfide isomerase or thioredoxin</fullName>
    </submittedName>
</protein>
<feature type="chain" id="PRO_5011438561" evidence="5">
    <location>
        <begin position="19"/>
        <end position="440"/>
    </location>
</feature>
<dbReference type="PROSITE" id="PS51352">
    <property type="entry name" value="THIOREDOXIN_2"/>
    <property type="match status" value="1"/>
</dbReference>
<evidence type="ECO:0000256" key="4">
    <source>
        <dbReference type="ARBA" id="ARBA00023284"/>
    </source>
</evidence>
<name>A0A1G9SXR0_9FLAO</name>
<evidence type="ECO:0000256" key="2">
    <source>
        <dbReference type="ARBA" id="ARBA00022748"/>
    </source>
</evidence>
<dbReference type="Proteomes" id="UP000199440">
    <property type="component" value="Unassembled WGS sequence"/>
</dbReference>
<evidence type="ECO:0000313" key="8">
    <source>
        <dbReference type="Proteomes" id="UP000199440"/>
    </source>
</evidence>
<feature type="domain" description="Thioredoxin" evidence="6">
    <location>
        <begin position="307"/>
        <end position="440"/>
    </location>
</feature>
<dbReference type="GO" id="GO:0017004">
    <property type="term" value="P:cytochrome complex assembly"/>
    <property type="evidence" value="ECO:0007669"/>
    <property type="project" value="UniProtKB-KW"/>
</dbReference>
<organism evidence="7 8">
    <name type="scientific">Kriegella aquimaris</name>
    <dbReference type="NCBI Taxonomy" id="192904"/>
    <lineage>
        <taxon>Bacteria</taxon>
        <taxon>Pseudomonadati</taxon>
        <taxon>Bacteroidota</taxon>
        <taxon>Flavobacteriia</taxon>
        <taxon>Flavobacteriales</taxon>
        <taxon>Flavobacteriaceae</taxon>
        <taxon>Kriegella</taxon>
    </lineage>
</organism>
<keyword evidence="2" id="KW-0201">Cytochrome c-type biogenesis</keyword>
<dbReference type="STRING" id="192904.SAMN04488514_108125"/>
<dbReference type="CDD" id="cd02966">
    <property type="entry name" value="TlpA_like_family"/>
    <property type="match status" value="1"/>
</dbReference>
<dbReference type="GO" id="GO:0030313">
    <property type="term" value="C:cell envelope"/>
    <property type="evidence" value="ECO:0007669"/>
    <property type="project" value="UniProtKB-SubCell"/>
</dbReference>
<evidence type="ECO:0000259" key="6">
    <source>
        <dbReference type="PROSITE" id="PS51352"/>
    </source>
</evidence>
<evidence type="ECO:0000313" key="7">
    <source>
        <dbReference type="EMBL" id="SDM39645.1"/>
    </source>
</evidence>
<accession>A0A1G9SXR0</accession>
<feature type="signal peptide" evidence="5">
    <location>
        <begin position="1"/>
        <end position="18"/>
    </location>
</feature>
<dbReference type="InterPro" id="IPR036249">
    <property type="entry name" value="Thioredoxin-like_sf"/>
</dbReference>
<dbReference type="Pfam" id="PF00578">
    <property type="entry name" value="AhpC-TSA"/>
    <property type="match status" value="1"/>
</dbReference>
<dbReference type="InterPro" id="IPR013766">
    <property type="entry name" value="Thioredoxin_domain"/>
</dbReference>
<dbReference type="InterPro" id="IPR000866">
    <property type="entry name" value="AhpC/TSA"/>
</dbReference>
<keyword evidence="8" id="KW-1185">Reference proteome</keyword>